<dbReference type="BioCyc" id="AURANTIMONAS:SI859A1_00766-MONOMER"/>
<evidence type="ECO:0000313" key="2">
    <source>
        <dbReference type="EMBL" id="EAS50646.1"/>
    </source>
</evidence>
<sequence length="373" mass="40342">MRERRGLLLADGDPRLVFELGILIVVELAQRVDLALGDVRRDHAAVGRHERGQRNRHFLLAEAEEAAGTDDGEETVVDLHDLLDVAEDFAIGADDVVIGDFLDGHLTLARRARIDRHGLVVGRRAVGCRRVGRCVLGGHALLTVLAGGVALLLTIRGGVFRALHRRTIGVLIDDLRLALLLVDGDLGVLALIADLRALLGLADLNIGVGLVDRDVGLLVAIVGRLDRGIAGIIDGDPRLALADRDFRLRHLDIDIRVGHADGDGRLRNVDADRRRRLVHRDGRLRLRDRDVRIGLVDPDVGLRNVDLHRGSIRLDNNVSGGICIHAVVVLSESGAGQCGACKKSDDENITHVILPFYSIGNITKPPVEISSAG</sequence>
<dbReference type="HOGENOM" id="CLU_741491_0_0_5"/>
<comment type="caution">
    <text evidence="2">The sequence shown here is derived from an EMBL/GenBank/DDBJ whole genome shotgun (WGS) entry which is preliminary data.</text>
</comment>
<feature type="transmembrane region" description="Helical" evidence="1">
    <location>
        <begin position="134"/>
        <end position="155"/>
    </location>
</feature>
<dbReference type="AlphaFoldDB" id="Q1YK77"/>
<evidence type="ECO:0000256" key="1">
    <source>
        <dbReference type="SAM" id="Phobius"/>
    </source>
</evidence>
<proteinExistence type="predicted"/>
<gene>
    <name evidence="2" type="ORF">SI859A1_00766</name>
</gene>
<dbReference type="Proteomes" id="UP000000321">
    <property type="component" value="Unassembled WGS sequence"/>
</dbReference>
<protein>
    <recommendedName>
        <fullName evidence="4">NAD-specific glutamate dehydrogenase</fullName>
    </recommendedName>
</protein>
<name>Q1YK77_AURMS</name>
<accession>Q1YK77</accession>
<evidence type="ECO:0000313" key="3">
    <source>
        <dbReference type="Proteomes" id="UP000000321"/>
    </source>
</evidence>
<organism evidence="2 3">
    <name type="scientific">Aurantimonas manganoxydans (strain ATCC BAA-1229 / DSM 21871 / SI85-9A1)</name>
    <dbReference type="NCBI Taxonomy" id="287752"/>
    <lineage>
        <taxon>Bacteria</taxon>
        <taxon>Pseudomonadati</taxon>
        <taxon>Pseudomonadota</taxon>
        <taxon>Alphaproteobacteria</taxon>
        <taxon>Hyphomicrobiales</taxon>
        <taxon>Aurantimonadaceae</taxon>
        <taxon>Aurantimonas</taxon>
    </lineage>
</organism>
<keyword evidence="3" id="KW-1185">Reference proteome</keyword>
<dbReference type="EMBL" id="AAPJ01000002">
    <property type="protein sequence ID" value="EAS50646.1"/>
    <property type="molecule type" value="Genomic_DNA"/>
</dbReference>
<reference evidence="2 3" key="1">
    <citation type="journal article" date="2008" name="Appl. Environ. Microbiol.">
        <title>Genomic insights into Mn(II) oxidation by the marine alphaproteobacterium Aurantimonas sp. strain SI85-9A1.</title>
        <authorList>
            <person name="Dick G.J."/>
            <person name="Podell S."/>
            <person name="Johnson H.A."/>
            <person name="Rivera-Espinoza Y."/>
            <person name="Bernier-Latmani R."/>
            <person name="McCarthy J.K."/>
            <person name="Torpey J.W."/>
            <person name="Clement B.G."/>
            <person name="Gaasterland T."/>
            <person name="Tebo B.M."/>
        </authorList>
    </citation>
    <scope>NUCLEOTIDE SEQUENCE [LARGE SCALE GENOMIC DNA]</scope>
    <source>
        <strain evidence="2 3">SI85-9A1</strain>
    </source>
</reference>
<keyword evidence="1" id="KW-0812">Transmembrane</keyword>
<keyword evidence="1" id="KW-1133">Transmembrane helix</keyword>
<evidence type="ECO:0008006" key="4">
    <source>
        <dbReference type="Google" id="ProtNLM"/>
    </source>
</evidence>
<keyword evidence="1" id="KW-0472">Membrane</keyword>